<comment type="caution">
    <text evidence="4">The sequence shown here is derived from an EMBL/GenBank/DDBJ whole genome shotgun (WGS) entry which is preliminary data.</text>
</comment>
<comment type="similarity">
    <text evidence="1">Belongs to the E3 ubiquitin-protein ligase UBR1-like family.</text>
</comment>
<proteinExistence type="inferred from homology"/>
<dbReference type="GO" id="GO:0016567">
    <property type="term" value="P:protein ubiquitination"/>
    <property type="evidence" value="ECO:0007669"/>
    <property type="project" value="UniProtKB-UniRule"/>
</dbReference>
<comment type="catalytic activity">
    <reaction evidence="1">
        <text>S-ubiquitinyl-[E2 ubiquitin-conjugating enzyme]-L-cysteine + [acceptor protein]-L-lysine = [E2 ubiquitin-conjugating enzyme]-L-cysteine + N(6)-ubiquitinyl-[acceptor protein]-L-lysine.</text>
        <dbReference type="EC" id="2.3.2.27"/>
    </reaction>
</comment>
<dbReference type="PANTHER" id="PTHR21497">
    <property type="entry name" value="UBIQUITIN LIGASE E3 ALPHA-RELATED"/>
    <property type="match status" value="1"/>
</dbReference>
<evidence type="ECO:0000313" key="5">
    <source>
        <dbReference type="Proteomes" id="UP001292094"/>
    </source>
</evidence>
<dbReference type="GO" id="GO:0008270">
    <property type="term" value="F:zinc ion binding"/>
    <property type="evidence" value="ECO:0007669"/>
    <property type="project" value="UniProtKB-UniRule"/>
</dbReference>
<evidence type="ECO:0000313" key="4">
    <source>
        <dbReference type="EMBL" id="KAK4308493.1"/>
    </source>
</evidence>
<feature type="region of interest" description="Disordered" evidence="2">
    <location>
        <begin position="109"/>
        <end position="156"/>
    </location>
</feature>
<keyword evidence="1" id="KW-0863">Zinc-finger</keyword>
<dbReference type="Proteomes" id="UP001292094">
    <property type="component" value="Unassembled WGS sequence"/>
</dbReference>
<keyword evidence="1" id="KW-0862">Zinc</keyword>
<accession>A0AAE1U368</accession>
<feature type="compositionally biased region" description="Basic residues" evidence="2">
    <location>
        <begin position="187"/>
        <end position="207"/>
    </location>
</feature>
<feature type="domain" description="E3 ubiquitin-protein ligase UBR-like C-terminal" evidence="3">
    <location>
        <begin position="272"/>
        <end position="704"/>
    </location>
</feature>
<sequence length="729" mass="79706">MFNRCLIASLRSRLYQGNNPELSENNSTSTFPAAAKRERIKQNLSFDIEKSEYLCPLCESLCNTALPLLPSVTWAATTTKYTAKDITLADWLTGLHSILRHKTVTISGARADDDDGHPGDAQMDTSPLRGSLPTPGPVGGQGGPCQGAPALPSPGAGSTSAFVVGVGGSGGASANTVSVPLCRLRRVGGQRGRPPRWGKLPLSKKHKKSDDESNLNTWTSPALAVVEMEMRSTTSLEATQAFAELFCNPAATTLPKFPPQTSEMMSTFAHAVYMHGLGVNPNLSSGRIPLLVWTSVAYTIHTLEQTQRNASRALLTALSTRQRDCLAALVKFAAHVPLCVKKKQTIESAALRLLSVILEGGDENPCVLEWDTFSMLVTLTLSLPSIFPNISGAAIGSQQDLYLLQVVFLAHLVQLLLTYEETHFESEMDVDVSEECVENSSSGDSAWLVSMLLHCRSVAGLHSIKVNPQHLLDYIKERCLPFLRCCGLFFHFLTEVPTPEELLSSVWVPESEFYCLLRYLGLKMNHLRPTFNDPALQELVNRWCEDSRVGSLLGGAGSEGCVRSWTTINHLVSLPHDYSELINTVSQFPCPASSGDDSRTPTMCLVCGKMLCSQSYCCQTEFPEGSRQMVGACTYHAYHCGAGTGIFLRVRECKILLLSGRIKGCFVNPPYLDEYGETDQGLKRGNPLHLDAVQYSRLHSIWLSHAIPDTIAHTMESNSSVIATDWQHL</sequence>
<comment type="function">
    <text evidence="1">Ubiquitin ligase protein which is a component of the N-end rule pathway. Recognizes and binds to proteins bearing specific N-terminal residues that are destabilizing according to the N-end rule, leading to their ubiquitination and subsequent degradation.</text>
</comment>
<keyword evidence="1" id="KW-0808">Transferase</keyword>
<reference evidence="4" key="1">
    <citation type="submission" date="2023-11" db="EMBL/GenBank/DDBJ databases">
        <title>Genome assemblies of two species of porcelain crab, Petrolisthes cinctipes and Petrolisthes manimaculis (Anomura: Porcellanidae).</title>
        <authorList>
            <person name="Angst P."/>
        </authorList>
    </citation>
    <scope>NUCLEOTIDE SEQUENCE</scope>
    <source>
        <strain evidence="4">PB745_02</strain>
        <tissue evidence="4">Gill</tissue>
    </source>
</reference>
<evidence type="ECO:0000256" key="1">
    <source>
        <dbReference type="RuleBase" id="RU366018"/>
    </source>
</evidence>
<dbReference type="PANTHER" id="PTHR21497:SF24">
    <property type="entry name" value="E3 UBIQUITIN-PROTEIN LIGASE UBR1"/>
    <property type="match status" value="1"/>
</dbReference>
<dbReference type="InterPro" id="IPR044046">
    <property type="entry name" value="E3_ligase_UBR-like_C"/>
</dbReference>
<dbReference type="Pfam" id="PF18995">
    <property type="entry name" value="PRT6_C"/>
    <property type="match status" value="1"/>
</dbReference>
<feature type="region of interest" description="Disordered" evidence="2">
    <location>
        <begin position="187"/>
        <end position="215"/>
    </location>
</feature>
<dbReference type="EMBL" id="JAWZYT010001884">
    <property type="protein sequence ID" value="KAK4308493.1"/>
    <property type="molecule type" value="Genomic_DNA"/>
</dbReference>
<gene>
    <name evidence="4" type="ORF">Pmani_019809</name>
</gene>
<feature type="compositionally biased region" description="Low complexity" evidence="2">
    <location>
        <begin position="146"/>
        <end position="156"/>
    </location>
</feature>
<organism evidence="4 5">
    <name type="scientific">Petrolisthes manimaculis</name>
    <dbReference type="NCBI Taxonomy" id="1843537"/>
    <lineage>
        <taxon>Eukaryota</taxon>
        <taxon>Metazoa</taxon>
        <taxon>Ecdysozoa</taxon>
        <taxon>Arthropoda</taxon>
        <taxon>Crustacea</taxon>
        <taxon>Multicrustacea</taxon>
        <taxon>Malacostraca</taxon>
        <taxon>Eumalacostraca</taxon>
        <taxon>Eucarida</taxon>
        <taxon>Decapoda</taxon>
        <taxon>Pleocyemata</taxon>
        <taxon>Anomura</taxon>
        <taxon>Galatheoidea</taxon>
        <taxon>Porcellanidae</taxon>
        <taxon>Petrolisthes</taxon>
    </lineage>
</organism>
<keyword evidence="1" id="KW-0479">Metal-binding</keyword>
<keyword evidence="1" id="KW-0833">Ubl conjugation pathway</keyword>
<keyword evidence="5" id="KW-1185">Reference proteome</keyword>
<dbReference type="GO" id="GO:0071596">
    <property type="term" value="P:ubiquitin-dependent protein catabolic process via the N-end rule pathway"/>
    <property type="evidence" value="ECO:0007669"/>
    <property type="project" value="UniProtKB-UniRule"/>
</dbReference>
<comment type="pathway">
    <text evidence="1">Protein modification; protein ubiquitination.</text>
</comment>
<protein>
    <recommendedName>
        <fullName evidence="1">E3 ubiquitin-protein ligase</fullName>
        <ecNumber evidence="1">2.3.2.27</ecNumber>
    </recommendedName>
</protein>
<evidence type="ECO:0000256" key="2">
    <source>
        <dbReference type="SAM" id="MobiDB-lite"/>
    </source>
</evidence>
<dbReference type="EC" id="2.3.2.27" evidence="1"/>
<name>A0AAE1U368_9EUCA</name>
<evidence type="ECO:0000259" key="3">
    <source>
        <dbReference type="Pfam" id="PF18995"/>
    </source>
</evidence>
<dbReference type="GO" id="GO:0061630">
    <property type="term" value="F:ubiquitin protein ligase activity"/>
    <property type="evidence" value="ECO:0007669"/>
    <property type="project" value="UniProtKB-UniRule"/>
</dbReference>
<dbReference type="AlphaFoldDB" id="A0AAE1U368"/>
<dbReference type="InterPro" id="IPR039164">
    <property type="entry name" value="UBR1-like"/>
</dbReference>
<dbReference type="GO" id="GO:0000151">
    <property type="term" value="C:ubiquitin ligase complex"/>
    <property type="evidence" value="ECO:0007669"/>
    <property type="project" value="TreeGrafter"/>
</dbReference>
<dbReference type="GO" id="GO:0005737">
    <property type="term" value="C:cytoplasm"/>
    <property type="evidence" value="ECO:0007669"/>
    <property type="project" value="TreeGrafter"/>
</dbReference>